<organism evidence="3 4">
    <name type="scientific">Brumimicrobium salinarum</name>
    <dbReference type="NCBI Taxonomy" id="2058658"/>
    <lineage>
        <taxon>Bacteria</taxon>
        <taxon>Pseudomonadati</taxon>
        <taxon>Bacteroidota</taxon>
        <taxon>Flavobacteriia</taxon>
        <taxon>Flavobacteriales</taxon>
        <taxon>Crocinitomicaceae</taxon>
        <taxon>Brumimicrobium</taxon>
    </lineage>
</organism>
<feature type="signal peptide" evidence="2">
    <location>
        <begin position="1"/>
        <end position="25"/>
    </location>
</feature>
<name>A0A2I0R6M1_9FLAO</name>
<keyword evidence="2" id="KW-0732">Signal</keyword>
<sequence length="109" mass="12387">MKTKRLLFTFTIAFLGFLMPISVNAQEKDQPLMERLKNRVVKQKTERTDEIEARLQEIKNMDMSELDGPEKRALRQEVKEIEKTTGAGGGVYISVGGLLLIIILLIILL</sequence>
<keyword evidence="1" id="KW-0812">Transmembrane</keyword>
<feature type="transmembrane region" description="Helical" evidence="1">
    <location>
        <begin position="89"/>
        <end position="108"/>
    </location>
</feature>
<comment type="caution">
    <text evidence="3">The sequence shown here is derived from an EMBL/GenBank/DDBJ whole genome shotgun (WGS) entry which is preliminary data.</text>
</comment>
<dbReference type="EMBL" id="PJNI01000001">
    <property type="protein sequence ID" value="PKR82238.1"/>
    <property type="molecule type" value="Genomic_DNA"/>
</dbReference>
<dbReference type="AlphaFoldDB" id="A0A2I0R6M1"/>
<feature type="chain" id="PRO_5014129341" description="Seryl-tRNA synthetase" evidence="2">
    <location>
        <begin position="26"/>
        <end position="109"/>
    </location>
</feature>
<evidence type="ECO:0008006" key="5">
    <source>
        <dbReference type="Google" id="ProtNLM"/>
    </source>
</evidence>
<evidence type="ECO:0000313" key="3">
    <source>
        <dbReference type="EMBL" id="PKR82238.1"/>
    </source>
</evidence>
<keyword evidence="1" id="KW-1133">Transmembrane helix</keyword>
<evidence type="ECO:0000256" key="2">
    <source>
        <dbReference type="SAM" id="SignalP"/>
    </source>
</evidence>
<accession>A0A2I0R6M1</accession>
<keyword evidence="1" id="KW-0472">Membrane</keyword>
<proteinExistence type="predicted"/>
<evidence type="ECO:0000256" key="1">
    <source>
        <dbReference type="SAM" id="Phobius"/>
    </source>
</evidence>
<reference evidence="3 4" key="1">
    <citation type="submission" date="2017-12" db="EMBL/GenBank/DDBJ databases">
        <title>The draft genome sequence of Brumimicrobium saltpan LHR20.</title>
        <authorList>
            <person name="Do Z.-J."/>
            <person name="Luo H.-R."/>
        </authorList>
    </citation>
    <scope>NUCLEOTIDE SEQUENCE [LARGE SCALE GENOMIC DNA]</scope>
    <source>
        <strain evidence="3 4">LHR20</strain>
    </source>
</reference>
<keyword evidence="4" id="KW-1185">Reference proteome</keyword>
<evidence type="ECO:0000313" key="4">
    <source>
        <dbReference type="Proteomes" id="UP000236654"/>
    </source>
</evidence>
<protein>
    <recommendedName>
        <fullName evidence="5">Seryl-tRNA synthetase</fullName>
    </recommendedName>
</protein>
<dbReference type="Proteomes" id="UP000236654">
    <property type="component" value="Unassembled WGS sequence"/>
</dbReference>
<dbReference type="RefSeq" id="WP_101333385.1">
    <property type="nucleotide sequence ID" value="NZ_PJNI01000001.1"/>
</dbReference>
<gene>
    <name evidence="3" type="ORF">CW751_02585</name>
</gene>